<dbReference type="EMBL" id="BAAAHE010000047">
    <property type="protein sequence ID" value="GAA0634352.1"/>
    <property type="molecule type" value="Genomic_DNA"/>
</dbReference>
<evidence type="ECO:0000313" key="1">
    <source>
        <dbReference type="EMBL" id="GAA0634352.1"/>
    </source>
</evidence>
<organism evidence="1 2">
    <name type="scientific">Sporichthya brevicatena</name>
    <dbReference type="NCBI Taxonomy" id="171442"/>
    <lineage>
        <taxon>Bacteria</taxon>
        <taxon>Bacillati</taxon>
        <taxon>Actinomycetota</taxon>
        <taxon>Actinomycetes</taxon>
        <taxon>Sporichthyales</taxon>
        <taxon>Sporichthyaceae</taxon>
        <taxon>Sporichthya</taxon>
    </lineage>
</organism>
<comment type="caution">
    <text evidence="1">The sequence shown here is derived from an EMBL/GenBank/DDBJ whole genome shotgun (WGS) entry which is preliminary data.</text>
</comment>
<name>A0ABN1HAK4_9ACTN</name>
<reference evidence="1 2" key="1">
    <citation type="journal article" date="2019" name="Int. J. Syst. Evol. Microbiol.">
        <title>The Global Catalogue of Microorganisms (GCM) 10K type strain sequencing project: providing services to taxonomists for standard genome sequencing and annotation.</title>
        <authorList>
            <consortium name="The Broad Institute Genomics Platform"/>
            <consortium name="The Broad Institute Genome Sequencing Center for Infectious Disease"/>
            <person name="Wu L."/>
            <person name="Ma J."/>
        </authorList>
    </citation>
    <scope>NUCLEOTIDE SEQUENCE [LARGE SCALE GENOMIC DNA]</scope>
    <source>
        <strain evidence="1 2">JCM 10671</strain>
    </source>
</reference>
<keyword evidence="2" id="KW-1185">Reference proteome</keyword>
<dbReference type="RefSeq" id="WP_344608654.1">
    <property type="nucleotide sequence ID" value="NZ_BAAAHE010000047.1"/>
</dbReference>
<protein>
    <submittedName>
        <fullName evidence="1">Uncharacterized protein</fullName>
    </submittedName>
</protein>
<proteinExistence type="predicted"/>
<evidence type="ECO:0000313" key="2">
    <source>
        <dbReference type="Proteomes" id="UP001500957"/>
    </source>
</evidence>
<dbReference type="Proteomes" id="UP001500957">
    <property type="component" value="Unassembled WGS sequence"/>
</dbReference>
<accession>A0ABN1HAK4</accession>
<sequence>MAQRSAVSFDDARRLVRDHLLDRWTSTDGRLVIAQQGFTDTTRWRVVAHAEPVGDEADDAPPPPNLTATAFLVDKTSGQITEIPVVGHEPELDAMLPWGVPD</sequence>
<gene>
    <name evidence="1" type="ORF">GCM10009547_42940</name>
</gene>